<feature type="region of interest" description="Disordered" evidence="1">
    <location>
        <begin position="28"/>
        <end position="48"/>
    </location>
</feature>
<name>A0A2P2JUY8_RHIMU</name>
<evidence type="ECO:0000313" key="2">
    <source>
        <dbReference type="EMBL" id="MBW97287.1"/>
    </source>
</evidence>
<sequence length="48" mass="5144">MKVSVSVSQNKGSCVDTHQILRALSRRAQNRGSSIDAQQGLTDLSRSG</sequence>
<protein>
    <submittedName>
        <fullName evidence="2">Uncharacterized protein</fullName>
    </submittedName>
</protein>
<feature type="compositionally biased region" description="Polar residues" evidence="1">
    <location>
        <begin position="30"/>
        <end position="48"/>
    </location>
</feature>
<organism evidence="2">
    <name type="scientific">Rhizophora mucronata</name>
    <name type="common">Asiatic mangrove</name>
    <dbReference type="NCBI Taxonomy" id="61149"/>
    <lineage>
        <taxon>Eukaryota</taxon>
        <taxon>Viridiplantae</taxon>
        <taxon>Streptophyta</taxon>
        <taxon>Embryophyta</taxon>
        <taxon>Tracheophyta</taxon>
        <taxon>Spermatophyta</taxon>
        <taxon>Magnoliopsida</taxon>
        <taxon>eudicotyledons</taxon>
        <taxon>Gunneridae</taxon>
        <taxon>Pentapetalae</taxon>
        <taxon>rosids</taxon>
        <taxon>fabids</taxon>
        <taxon>Malpighiales</taxon>
        <taxon>Rhizophoraceae</taxon>
        <taxon>Rhizophora</taxon>
    </lineage>
</organism>
<dbReference type="AlphaFoldDB" id="A0A2P2JUY8"/>
<accession>A0A2P2JUY8</accession>
<proteinExistence type="predicted"/>
<dbReference type="EMBL" id="GGEC01016804">
    <property type="protein sequence ID" value="MBW97287.1"/>
    <property type="molecule type" value="Transcribed_RNA"/>
</dbReference>
<evidence type="ECO:0000256" key="1">
    <source>
        <dbReference type="SAM" id="MobiDB-lite"/>
    </source>
</evidence>
<reference evidence="2" key="1">
    <citation type="submission" date="2018-02" db="EMBL/GenBank/DDBJ databases">
        <title>Rhizophora mucronata_Transcriptome.</title>
        <authorList>
            <person name="Meera S.P."/>
            <person name="Sreeshan A."/>
            <person name="Augustine A."/>
        </authorList>
    </citation>
    <scope>NUCLEOTIDE SEQUENCE</scope>
    <source>
        <tissue evidence="2">Leaf</tissue>
    </source>
</reference>